<feature type="region of interest" description="Disordered" evidence="3">
    <location>
        <begin position="111"/>
        <end position="130"/>
    </location>
</feature>
<dbReference type="HOGENOM" id="CLU_045518_2_1_9"/>
<dbReference type="InterPro" id="IPR036291">
    <property type="entry name" value="NAD(P)-bd_dom_sf"/>
</dbReference>
<keyword evidence="2" id="KW-0560">Oxidoreductase</keyword>
<organism evidence="5 6">
    <name type="scientific">[Clostridium] clostridioforme 90A8</name>
    <dbReference type="NCBI Taxonomy" id="999408"/>
    <lineage>
        <taxon>Bacteria</taxon>
        <taxon>Bacillati</taxon>
        <taxon>Bacillota</taxon>
        <taxon>Clostridia</taxon>
        <taxon>Lachnospirales</taxon>
        <taxon>Lachnospiraceae</taxon>
        <taxon>Enterocloster</taxon>
    </lineage>
</organism>
<evidence type="ECO:0000313" key="6">
    <source>
        <dbReference type="Proteomes" id="UP000013085"/>
    </source>
</evidence>
<comment type="pathway">
    <text evidence="2">Carbohydrate biosynthesis; dTDP-L-rhamnose biosynthesis.</text>
</comment>
<dbReference type="EMBL" id="AGYR01000035">
    <property type="protein sequence ID" value="ENZ13166.1"/>
    <property type="molecule type" value="Genomic_DNA"/>
</dbReference>
<dbReference type="PANTHER" id="PTHR10491">
    <property type="entry name" value="DTDP-4-DEHYDRORHAMNOSE REDUCTASE"/>
    <property type="match status" value="1"/>
</dbReference>
<dbReference type="Pfam" id="PF04321">
    <property type="entry name" value="RmlD_sub_bind"/>
    <property type="match status" value="1"/>
</dbReference>
<feature type="domain" description="RmlD-like substrate binding" evidence="4">
    <location>
        <begin position="4"/>
        <end position="271"/>
    </location>
</feature>
<evidence type="ECO:0000256" key="1">
    <source>
        <dbReference type="ARBA" id="ARBA00010944"/>
    </source>
</evidence>
<dbReference type="PANTHER" id="PTHR10491:SF4">
    <property type="entry name" value="METHIONINE ADENOSYLTRANSFERASE 2 SUBUNIT BETA"/>
    <property type="match status" value="1"/>
</dbReference>
<protein>
    <recommendedName>
        <fullName evidence="2">dTDP-4-dehydrorhamnose reductase</fullName>
        <ecNumber evidence="2">1.1.1.133</ecNumber>
    </recommendedName>
</protein>
<dbReference type="AlphaFoldDB" id="A0A0E2H934"/>
<dbReference type="InterPro" id="IPR005913">
    <property type="entry name" value="dTDP_dehydrorham_reduct"/>
</dbReference>
<gene>
    <name evidence="5" type="ORF">HMPREF1090_03103</name>
</gene>
<dbReference type="SUPFAM" id="SSF51735">
    <property type="entry name" value="NAD(P)-binding Rossmann-fold domains"/>
    <property type="match status" value="1"/>
</dbReference>
<reference evidence="5 6" key="1">
    <citation type="submission" date="2013-01" db="EMBL/GenBank/DDBJ databases">
        <title>The Genome Sequence of Clostridium clostridioforme 90A8.</title>
        <authorList>
            <consortium name="The Broad Institute Genome Sequencing Platform"/>
            <person name="Earl A."/>
            <person name="Ward D."/>
            <person name="Feldgarden M."/>
            <person name="Gevers D."/>
            <person name="Courvalin P."/>
            <person name="Lambert T."/>
            <person name="Walker B."/>
            <person name="Young S.K."/>
            <person name="Zeng Q."/>
            <person name="Gargeya S."/>
            <person name="Fitzgerald M."/>
            <person name="Haas B."/>
            <person name="Abouelleil A."/>
            <person name="Alvarado L."/>
            <person name="Arachchi H.M."/>
            <person name="Berlin A.M."/>
            <person name="Chapman S.B."/>
            <person name="Dewar J."/>
            <person name="Goldberg J."/>
            <person name="Griggs A."/>
            <person name="Gujja S."/>
            <person name="Hansen M."/>
            <person name="Howarth C."/>
            <person name="Imamovic A."/>
            <person name="Larimer J."/>
            <person name="McCowan C."/>
            <person name="Murphy C."/>
            <person name="Neiman D."/>
            <person name="Pearson M."/>
            <person name="Priest M."/>
            <person name="Roberts A."/>
            <person name="Saif S."/>
            <person name="Shea T."/>
            <person name="Sisk P."/>
            <person name="Sykes S."/>
            <person name="Wortman J."/>
            <person name="Nusbaum C."/>
            <person name="Birren B."/>
        </authorList>
    </citation>
    <scope>NUCLEOTIDE SEQUENCE [LARGE SCALE GENOMIC DNA]</scope>
    <source>
        <strain evidence="5 6">90A8</strain>
    </source>
</reference>
<comment type="similarity">
    <text evidence="1 2">Belongs to the dTDP-4-dehydrorhamnose reductase family.</text>
</comment>
<dbReference type="EC" id="1.1.1.133" evidence="2"/>
<sequence>MNRRLLITGAGGFLGSRICEYFSGRDGYEAVGVTHRELDIEDFVAVSAFVKAIRPDYVLHCAAISNTGACERNPVLSEKVNVRGTVNLAKACRKAGSRMIFTSSDQIYNTSHSLEPNREGSEGKPGNVYGRDKKRAEEAMLTYLPDAVALRLTWLYDAPSRGRVAGQGLLQKLTDALKERREVEFPVHDYRGITYVWEVVRHLEEAMGLPGGVYNFGSENRYNTFDTARLFLRELAGGDFGSILKCDDERFASCPRNLTMNTDKIRSHGIRFFNTSEGIRKCCLEHREMSQAWC</sequence>
<evidence type="ECO:0000256" key="2">
    <source>
        <dbReference type="RuleBase" id="RU364082"/>
    </source>
</evidence>
<dbReference type="GeneID" id="57960611"/>
<comment type="caution">
    <text evidence="5">The sequence shown here is derived from an EMBL/GenBank/DDBJ whole genome shotgun (WGS) entry which is preliminary data.</text>
</comment>
<dbReference type="GO" id="GO:0019305">
    <property type="term" value="P:dTDP-rhamnose biosynthetic process"/>
    <property type="evidence" value="ECO:0007669"/>
    <property type="project" value="UniProtKB-UniPathway"/>
</dbReference>
<keyword evidence="2" id="KW-0521">NADP</keyword>
<dbReference type="GO" id="GO:0008831">
    <property type="term" value="F:dTDP-4-dehydrorhamnose reductase activity"/>
    <property type="evidence" value="ECO:0007669"/>
    <property type="project" value="UniProtKB-EC"/>
</dbReference>
<dbReference type="UniPathway" id="UPA00124"/>
<dbReference type="RefSeq" id="WP_002587672.1">
    <property type="nucleotide sequence ID" value="NZ_KB850977.1"/>
</dbReference>
<accession>A0A0E2H934</accession>
<dbReference type="Gene3D" id="3.40.50.720">
    <property type="entry name" value="NAD(P)-binding Rossmann-like Domain"/>
    <property type="match status" value="1"/>
</dbReference>
<dbReference type="Proteomes" id="UP000013085">
    <property type="component" value="Unassembled WGS sequence"/>
</dbReference>
<comment type="function">
    <text evidence="2">Catalyzes the reduction of dTDP-6-deoxy-L-lyxo-4-hexulose to yield dTDP-L-rhamnose.</text>
</comment>
<evidence type="ECO:0000259" key="4">
    <source>
        <dbReference type="Pfam" id="PF04321"/>
    </source>
</evidence>
<evidence type="ECO:0000256" key="3">
    <source>
        <dbReference type="SAM" id="MobiDB-lite"/>
    </source>
</evidence>
<proteinExistence type="inferred from homology"/>
<dbReference type="PATRIC" id="fig|999408.3.peg.3356"/>
<evidence type="ECO:0000313" key="5">
    <source>
        <dbReference type="EMBL" id="ENZ13166.1"/>
    </source>
</evidence>
<name>A0A0E2H934_9FIRM</name>
<dbReference type="InterPro" id="IPR029903">
    <property type="entry name" value="RmlD-like-bd"/>
</dbReference>